<organism evidence="3 4">
    <name type="scientific">Alkalibacter rhizosphaerae</name>
    <dbReference type="NCBI Taxonomy" id="2815577"/>
    <lineage>
        <taxon>Bacteria</taxon>
        <taxon>Bacillati</taxon>
        <taxon>Bacillota</taxon>
        <taxon>Clostridia</taxon>
        <taxon>Eubacteriales</taxon>
        <taxon>Eubacteriaceae</taxon>
        <taxon>Alkalibacter</taxon>
    </lineage>
</organism>
<dbReference type="SUPFAM" id="SSF53850">
    <property type="entry name" value="Periplasmic binding protein-like II"/>
    <property type="match status" value="1"/>
</dbReference>
<feature type="signal peptide" evidence="1">
    <location>
        <begin position="1"/>
        <end position="18"/>
    </location>
</feature>
<dbReference type="Gene3D" id="3.40.190.10">
    <property type="entry name" value="Periplasmic binding protein-like II"/>
    <property type="match status" value="2"/>
</dbReference>
<reference evidence="3" key="1">
    <citation type="submission" date="2021-03" db="EMBL/GenBank/DDBJ databases">
        <title>Alkalibacter marinus sp. nov., isolated from tidal flat sediment.</title>
        <authorList>
            <person name="Namirimu T."/>
            <person name="Yang J.-A."/>
            <person name="Yang S.-H."/>
            <person name="Kim Y.-J."/>
            <person name="Kwon K.K."/>
        </authorList>
    </citation>
    <scope>NUCLEOTIDE SEQUENCE</scope>
    <source>
        <strain evidence="3">ES005</strain>
    </source>
</reference>
<evidence type="ECO:0000256" key="1">
    <source>
        <dbReference type="SAM" id="SignalP"/>
    </source>
</evidence>
<dbReference type="InterPro" id="IPR024370">
    <property type="entry name" value="PBP_domain"/>
</dbReference>
<dbReference type="KEGG" id="alka:J0B03_09890"/>
<gene>
    <name evidence="3" type="ORF">J0B03_09890</name>
</gene>
<evidence type="ECO:0000259" key="2">
    <source>
        <dbReference type="Pfam" id="PF12849"/>
    </source>
</evidence>
<sequence>MKKFLAILLTVFMIFAFAVGCTNDNGGDQGDAGDNGDGGDNGQVEEPKELILVTTTSTYDSGLLDYLLPYFEEANNYDISVISLGTGAALEQGKNGDADVALVHAKPTELEMVAEGHFVDRIDVMYNDFVIVGPAEDPAGLKEAADVTAAMKAIADNEATFISRGDDSGTHKKELSLWEVAQITPEGDWYVSAGVGMGDTLTMANEELGYTMSDRATYLSMAEDLDIEIVFEGDENLFNQYGIMAVNPENWPDVDYEGAKLLIDFFGSEEGQELISEFKPYGDTLFFPNAQ</sequence>
<dbReference type="Proteomes" id="UP000663499">
    <property type="component" value="Chromosome"/>
</dbReference>
<name>A0A974XLD8_9FIRM</name>
<evidence type="ECO:0000313" key="3">
    <source>
        <dbReference type="EMBL" id="QSX08101.1"/>
    </source>
</evidence>
<dbReference type="PANTHER" id="PTHR37945:SF1">
    <property type="entry name" value="EXTRACELLULAR TUNGSTATE BINDING PROTEIN"/>
    <property type="match status" value="1"/>
</dbReference>
<dbReference type="AlphaFoldDB" id="A0A974XLD8"/>
<dbReference type="PROSITE" id="PS51257">
    <property type="entry name" value="PROKAR_LIPOPROTEIN"/>
    <property type="match status" value="1"/>
</dbReference>
<dbReference type="InterPro" id="IPR052738">
    <property type="entry name" value="ABC-Tungstate_binding"/>
</dbReference>
<dbReference type="RefSeq" id="WP_207299443.1">
    <property type="nucleotide sequence ID" value="NZ_CP071444.1"/>
</dbReference>
<keyword evidence="4" id="KW-1185">Reference proteome</keyword>
<feature type="chain" id="PRO_5039591684" evidence="1">
    <location>
        <begin position="19"/>
        <end position="291"/>
    </location>
</feature>
<dbReference type="PANTHER" id="PTHR37945">
    <property type="entry name" value="EXTRACELLULAR TUNGSTATE BINDING PROTEIN"/>
    <property type="match status" value="1"/>
</dbReference>
<dbReference type="Pfam" id="PF12849">
    <property type="entry name" value="PBP_like_2"/>
    <property type="match status" value="1"/>
</dbReference>
<proteinExistence type="predicted"/>
<evidence type="ECO:0000313" key="4">
    <source>
        <dbReference type="Proteomes" id="UP000663499"/>
    </source>
</evidence>
<feature type="domain" description="PBP" evidence="2">
    <location>
        <begin position="45"/>
        <end position="270"/>
    </location>
</feature>
<accession>A0A974XLD8</accession>
<dbReference type="EMBL" id="CP071444">
    <property type="protein sequence ID" value="QSX08101.1"/>
    <property type="molecule type" value="Genomic_DNA"/>
</dbReference>
<protein>
    <submittedName>
        <fullName evidence="3">Substrate-binding domain-containing protein</fullName>
    </submittedName>
</protein>
<keyword evidence="1" id="KW-0732">Signal</keyword>